<evidence type="ECO:0000313" key="7">
    <source>
        <dbReference type="Proteomes" id="UP000321261"/>
    </source>
</evidence>
<feature type="domain" description="Glycosyltransferase 2-like" evidence="5">
    <location>
        <begin position="22"/>
        <end position="142"/>
    </location>
</feature>
<comment type="similarity">
    <text evidence="1">Belongs to the glycosyltransferase 2 family.</text>
</comment>
<keyword evidence="4" id="KW-0472">Membrane</keyword>
<feature type="transmembrane region" description="Helical" evidence="4">
    <location>
        <begin position="319"/>
        <end position="339"/>
    </location>
</feature>
<evidence type="ECO:0000259" key="5">
    <source>
        <dbReference type="Pfam" id="PF00535"/>
    </source>
</evidence>
<evidence type="ECO:0000256" key="1">
    <source>
        <dbReference type="ARBA" id="ARBA00006739"/>
    </source>
</evidence>
<feature type="transmembrane region" description="Helical" evidence="4">
    <location>
        <begin position="289"/>
        <end position="307"/>
    </location>
</feature>
<evidence type="ECO:0000256" key="4">
    <source>
        <dbReference type="SAM" id="Phobius"/>
    </source>
</evidence>
<evidence type="ECO:0000313" key="6">
    <source>
        <dbReference type="EMBL" id="TWF79029.1"/>
    </source>
</evidence>
<dbReference type="Gene3D" id="3.90.550.10">
    <property type="entry name" value="Spore Coat Polysaccharide Biosynthesis Protein SpsA, Chain A"/>
    <property type="match status" value="1"/>
</dbReference>
<keyword evidence="4" id="KW-1133">Transmembrane helix</keyword>
<name>A0A561SVZ5_9PSEU</name>
<dbReference type="SUPFAM" id="SSF53448">
    <property type="entry name" value="Nucleotide-diphospho-sugar transferases"/>
    <property type="match status" value="1"/>
</dbReference>
<dbReference type="PANTHER" id="PTHR43630">
    <property type="entry name" value="POLY-BETA-1,6-N-ACETYL-D-GLUCOSAMINE SYNTHASE"/>
    <property type="match status" value="1"/>
</dbReference>
<comment type="caution">
    <text evidence="6">The sequence shown here is derived from an EMBL/GenBank/DDBJ whole genome shotgun (WGS) entry which is preliminary data.</text>
</comment>
<keyword evidence="3 6" id="KW-0808">Transferase</keyword>
<keyword evidence="4" id="KW-0812">Transmembrane</keyword>
<dbReference type="AlphaFoldDB" id="A0A561SVZ5"/>
<dbReference type="CDD" id="cd02525">
    <property type="entry name" value="Succinoglycan_BP_ExoA"/>
    <property type="match status" value="1"/>
</dbReference>
<organism evidence="6 7">
    <name type="scientific">Pseudonocardia hierapolitana</name>
    <dbReference type="NCBI Taxonomy" id="1128676"/>
    <lineage>
        <taxon>Bacteria</taxon>
        <taxon>Bacillati</taxon>
        <taxon>Actinomycetota</taxon>
        <taxon>Actinomycetes</taxon>
        <taxon>Pseudonocardiales</taxon>
        <taxon>Pseudonocardiaceae</taxon>
        <taxon>Pseudonocardia</taxon>
    </lineage>
</organism>
<evidence type="ECO:0000256" key="3">
    <source>
        <dbReference type="ARBA" id="ARBA00022679"/>
    </source>
</evidence>
<keyword evidence="2" id="KW-0328">Glycosyltransferase</keyword>
<proteinExistence type="inferred from homology"/>
<dbReference type="EMBL" id="VIWU01000001">
    <property type="protein sequence ID" value="TWF79029.1"/>
    <property type="molecule type" value="Genomic_DNA"/>
</dbReference>
<accession>A0A561SVZ5</accession>
<dbReference type="InterPro" id="IPR029044">
    <property type="entry name" value="Nucleotide-diphossugar_trans"/>
</dbReference>
<dbReference type="PANTHER" id="PTHR43630:SF1">
    <property type="entry name" value="POLY-BETA-1,6-N-ACETYL-D-GLUCOSAMINE SYNTHASE"/>
    <property type="match status" value="1"/>
</dbReference>
<sequence>MRASATSTVRAITVPAGTPTVSIIFPVRNEERFIEACLESVLAQDYPADRVEILLVDGKSSDRTRELAAAVLADRIACGSARILDNPQGIAPTAMNIGIGASTGDVIVRADGHTVLPPDYVRRSVEVLQETGSQCVGGAIRTLGSGAVGRAIAAAQSSRFGVGGVAFRTGRATAGPVDTVPFGAWPREVFACIGEFDTELVRNQDDELNHRIRQAGGTVWYDPAICTDYFATPTLRRFWRQYFQYGEYKIMVAQKRNGFASVRHVVPATFVVATATSLLLAVVRRDPRWALALLGPYAVANGAASIAAARRTQAHPARIAVAFAVLHTSYGTGFLKGVWRWRRAAGWRP</sequence>
<feature type="transmembrane region" description="Helical" evidence="4">
    <location>
        <begin position="265"/>
        <end position="283"/>
    </location>
</feature>
<protein>
    <submittedName>
        <fullName evidence="6">Glycosyl transferase family 2</fullName>
    </submittedName>
</protein>
<keyword evidence="7" id="KW-1185">Reference proteome</keyword>
<dbReference type="Pfam" id="PF00535">
    <property type="entry name" value="Glycos_transf_2"/>
    <property type="match status" value="1"/>
</dbReference>
<evidence type="ECO:0000256" key="2">
    <source>
        <dbReference type="ARBA" id="ARBA00022676"/>
    </source>
</evidence>
<dbReference type="OrthoDB" id="1757142at2"/>
<dbReference type="GO" id="GO:0016757">
    <property type="term" value="F:glycosyltransferase activity"/>
    <property type="evidence" value="ECO:0007669"/>
    <property type="project" value="UniProtKB-KW"/>
</dbReference>
<dbReference type="RefSeq" id="WP_147257937.1">
    <property type="nucleotide sequence ID" value="NZ_VIWU01000001.1"/>
</dbReference>
<reference evidence="6 7" key="1">
    <citation type="submission" date="2019-06" db="EMBL/GenBank/DDBJ databases">
        <title>Sequencing the genomes of 1000 actinobacteria strains.</title>
        <authorList>
            <person name="Klenk H.-P."/>
        </authorList>
    </citation>
    <scope>NUCLEOTIDE SEQUENCE [LARGE SCALE GENOMIC DNA]</scope>
    <source>
        <strain evidence="6 7">DSM 45671</strain>
    </source>
</reference>
<gene>
    <name evidence="6" type="ORF">FHX44_114955</name>
</gene>
<dbReference type="InterPro" id="IPR001173">
    <property type="entry name" value="Glyco_trans_2-like"/>
</dbReference>
<dbReference type="Proteomes" id="UP000321261">
    <property type="component" value="Unassembled WGS sequence"/>
</dbReference>